<dbReference type="Gene3D" id="1.20.58.810">
    <property type="entry name" value="Photosystem II Pbs27"/>
    <property type="match status" value="1"/>
</dbReference>
<dbReference type="InterPro" id="IPR038450">
    <property type="entry name" value="PSII_Psb27_sf"/>
</dbReference>
<proteinExistence type="inferred from homology"/>
<dbReference type="GO" id="GO:0010207">
    <property type="term" value="P:photosystem II assembly"/>
    <property type="evidence" value="ECO:0007669"/>
    <property type="project" value="InterPro"/>
</dbReference>
<protein>
    <submittedName>
        <fullName evidence="2">Uncharacterized protein</fullName>
    </submittedName>
</protein>
<feature type="non-terminal residue" evidence="2">
    <location>
        <position position="192"/>
    </location>
</feature>
<sequence>MAVSSSLSRSISLSFSSLKRGGCGVVPRRIRIGAVARAQAEEQESSECVRAWRRRELVVGGMIVALVTVAEKGASAEEYLEEYDKDTRQVIAQVRGTIEMEKEDPNRSNAVAALRQASNEWVAKYRRDKQLAGKPSFSNMYSVLNAISGHYISFGPTAPIPIQTESQNSGRGGNGRESPRQRQIETQHNISC</sequence>
<dbReference type="InterPro" id="IPR025585">
    <property type="entry name" value="PSII_Psb27"/>
</dbReference>
<comment type="caution">
    <text evidence="2">The sequence shown here is derived from an EMBL/GenBank/DDBJ whole genome shotgun (WGS) entry which is preliminary data.</text>
</comment>
<dbReference type="EMBL" id="JAHRHJ020003813">
    <property type="protein sequence ID" value="KAH9290648.1"/>
    <property type="molecule type" value="Genomic_DNA"/>
</dbReference>
<keyword evidence="3" id="KW-1185">Reference proteome</keyword>
<dbReference type="GO" id="GO:0009543">
    <property type="term" value="C:chloroplast thylakoid lumen"/>
    <property type="evidence" value="ECO:0007669"/>
    <property type="project" value="TreeGrafter"/>
</dbReference>
<feature type="region of interest" description="Disordered" evidence="1">
    <location>
        <begin position="158"/>
        <end position="192"/>
    </location>
</feature>
<evidence type="ECO:0000256" key="1">
    <source>
        <dbReference type="SAM" id="MobiDB-lite"/>
    </source>
</evidence>
<dbReference type="AlphaFoldDB" id="A0AA38F5R2"/>
<dbReference type="Pfam" id="PF13326">
    <property type="entry name" value="PSII_Pbs27"/>
    <property type="match status" value="1"/>
</dbReference>
<dbReference type="Proteomes" id="UP000824469">
    <property type="component" value="Unassembled WGS sequence"/>
</dbReference>
<evidence type="ECO:0000313" key="2">
    <source>
        <dbReference type="EMBL" id="KAH9290648.1"/>
    </source>
</evidence>
<dbReference type="PANTHER" id="PTHR34041:SF1">
    <property type="entry name" value="PHOTOSYSTEM II REPAIR PROTEIN PSB27-H1, CHLOROPLASTIC"/>
    <property type="match status" value="1"/>
</dbReference>
<dbReference type="HAMAP" id="MF_01481">
    <property type="entry name" value="PSII_Psb27"/>
    <property type="match status" value="1"/>
</dbReference>
<dbReference type="GO" id="GO:0010206">
    <property type="term" value="P:photosystem II repair"/>
    <property type="evidence" value="ECO:0007669"/>
    <property type="project" value="InterPro"/>
</dbReference>
<gene>
    <name evidence="2" type="ORF">KI387_034765</name>
</gene>
<dbReference type="GO" id="GO:0009523">
    <property type="term" value="C:photosystem II"/>
    <property type="evidence" value="ECO:0007669"/>
    <property type="project" value="InterPro"/>
</dbReference>
<organism evidence="2 3">
    <name type="scientific">Taxus chinensis</name>
    <name type="common">Chinese yew</name>
    <name type="synonym">Taxus wallichiana var. chinensis</name>
    <dbReference type="NCBI Taxonomy" id="29808"/>
    <lineage>
        <taxon>Eukaryota</taxon>
        <taxon>Viridiplantae</taxon>
        <taxon>Streptophyta</taxon>
        <taxon>Embryophyta</taxon>
        <taxon>Tracheophyta</taxon>
        <taxon>Spermatophyta</taxon>
        <taxon>Pinopsida</taxon>
        <taxon>Pinidae</taxon>
        <taxon>Conifers II</taxon>
        <taxon>Cupressales</taxon>
        <taxon>Taxaceae</taxon>
        <taxon>Taxus</taxon>
    </lineage>
</organism>
<evidence type="ECO:0000313" key="3">
    <source>
        <dbReference type="Proteomes" id="UP000824469"/>
    </source>
</evidence>
<accession>A0AA38F5R2</accession>
<reference evidence="2 3" key="1">
    <citation type="journal article" date="2021" name="Nat. Plants">
        <title>The Taxus genome provides insights into paclitaxel biosynthesis.</title>
        <authorList>
            <person name="Xiong X."/>
            <person name="Gou J."/>
            <person name="Liao Q."/>
            <person name="Li Y."/>
            <person name="Zhou Q."/>
            <person name="Bi G."/>
            <person name="Li C."/>
            <person name="Du R."/>
            <person name="Wang X."/>
            <person name="Sun T."/>
            <person name="Guo L."/>
            <person name="Liang H."/>
            <person name="Lu P."/>
            <person name="Wu Y."/>
            <person name="Zhang Z."/>
            <person name="Ro D.K."/>
            <person name="Shang Y."/>
            <person name="Huang S."/>
            <person name="Yan J."/>
        </authorList>
    </citation>
    <scope>NUCLEOTIDE SEQUENCE [LARGE SCALE GENOMIC DNA]</scope>
    <source>
        <strain evidence="2">Ta-2019</strain>
    </source>
</reference>
<dbReference type="PANTHER" id="PTHR34041">
    <property type="entry name" value="PHOTOSYSTEM II REPAIR PROTEIN PSB27-H1, CHLOROPLASTIC"/>
    <property type="match status" value="1"/>
</dbReference>
<name>A0AA38F5R2_TAXCH</name>